<dbReference type="PANTHER" id="PTHR24421:SF10">
    <property type="entry name" value="NITRATE_NITRITE SENSOR PROTEIN NARQ"/>
    <property type="match status" value="1"/>
</dbReference>
<dbReference type="InterPro" id="IPR050482">
    <property type="entry name" value="Sensor_HK_TwoCompSys"/>
</dbReference>
<dbReference type="CDD" id="cd16917">
    <property type="entry name" value="HATPase_UhpB-NarQ-NarX-like"/>
    <property type="match status" value="1"/>
</dbReference>
<evidence type="ECO:0000313" key="10">
    <source>
        <dbReference type="EMBL" id="KWX24561.1"/>
    </source>
</evidence>
<feature type="domain" description="Signal transduction histidine kinase subgroup 3 dimerisation and phosphoacceptor" evidence="9">
    <location>
        <begin position="181"/>
        <end position="247"/>
    </location>
</feature>
<dbReference type="InterPro" id="IPR011712">
    <property type="entry name" value="Sig_transdc_His_kin_sub3_dim/P"/>
</dbReference>
<keyword evidence="5" id="KW-0547">Nucleotide-binding</keyword>
<accession>A0A132PQF2</accession>
<evidence type="ECO:0000259" key="9">
    <source>
        <dbReference type="Pfam" id="PF07730"/>
    </source>
</evidence>
<dbReference type="InterPro" id="IPR036890">
    <property type="entry name" value="HATPase_C_sf"/>
</dbReference>
<dbReference type="GO" id="GO:0046983">
    <property type="term" value="F:protein dimerization activity"/>
    <property type="evidence" value="ECO:0007669"/>
    <property type="project" value="InterPro"/>
</dbReference>
<comment type="caution">
    <text evidence="10">The sequence shown here is derived from an EMBL/GenBank/DDBJ whole genome shotgun (WGS) entry which is preliminary data.</text>
</comment>
<dbReference type="PANTHER" id="PTHR24421">
    <property type="entry name" value="NITRATE/NITRITE SENSOR PROTEIN NARX-RELATED"/>
    <property type="match status" value="1"/>
</dbReference>
<evidence type="ECO:0000256" key="7">
    <source>
        <dbReference type="ARBA" id="ARBA00022840"/>
    </source>
</evidence>
<evidence type="ECO:0000256" key="5">
    <source>
        <dbReference type="ARBA" id="ARBA00022741"/>
    </source>
</evidence>
<organism evidence="10 11">
    <name type="scientific">Mycolicibacterium wolinskyi</name>
    <dbReference type="NCBI Taxonomy" id="59750"/>
    <lineage>
        <taxon>Bacteria</taxon>
        <taxon>Bacillati</taxon>
        <taxon>Actinomycetota</taxon>
        <taxon>Actinomycetes</taxon>
        <taxon>Mycobacteriales</taxon>
        <taxon>Mycobacteriaceae</taxon>
        <taxon>Mycolicibacterium</taxon>
    </lineage>
</organism>
<evidence type="ECO:0000313" key="11">
    <source>
        <dbReference type="Proteomes" id="UP000070612"/>
    </source>
</evidence>
<proteinExistence type="predicted"/>
<dbReference type="Gene3D" id="1.20.5.1930">
    <property type="match status" value="1"/>
</dbReference>
<keyword evidence="4" id="KW-0808">Transferase</keyword>
<dbReference type="EC" id="2.7.13.3" evidence="2"/>
<evidence type="ECO:0000256" key="2">
    <source>
        <dbReference type="ARBA" id="ARBA00012438"/>
    </source>
</evidence>
<keyword evidence="7" id="KW-0067">ATP-binding</keyword>
<keyword evidence="3" id="KW-0597">Phosphoprotein</keyword>
<dbReference type="Pfam" id="PF07730">
    <property type="entry name" value="HisKA_3"/>
    <property type="match status" value="1"/>
</dbReference>
<dbReference type="GO" id="GO:0005524">
    <property type="term" value="F:ATP binding"/>
    <property type="evidence" value="ECO:0007669"/>
    <property type="project" value="UniProtKB-KW"/>
</dbReference>
<dbReference type="EMBL" id="LGTW01000004">
    <property type="protein sequence ID" value="KWX24561.1"/>
    <property type="molecule type" value="Genomic_DNA"/>
</dbReference>
<reference evidence="10 11" key="1">
    <citation type="submission" date="2015-07" db="EMBL/GenBank/DDBJ databases">
        <title>A draft genome sequence of Mycobacterium wolinskyi.</title>
        <authorList>
            <person name="de Man T.J."/>
            <person name="Perry K.A."/>
            <person name="Coulliette A.D."/>
            <person name="Jensen B."/>
            <person name="Toney N.C."/>
            <person name="Limbago B.M."/>
            <person name="Noble-Wang J."/>
        </authorList>
    </citation>
    <scope>NUCLEOTIDE SEQUENCE [LARGE SCALE GENOMIC DNA]</scope>
    <source>
        <strain evidence="10 11">CDC_01</strain>
    </source>
</reference>
<sequence>MSRRPRVGLALRLAPLLLVPVLLAASTFPGEFRVSLEYWVLSCCAAVIFAFGGRWPVATSLVLSVLAVPMFAAEAWGLSELVPYLGALAVADVAARSDRDRDIALVAVGWLIALVLGVTLDQHAELWSAASAVTILAGIGLPVLFGLYLRGQARLAGTYRQLAEDAELRRAAAESAVRLQERSAMARELHDLVAHHMASIVLRVGVAEHVLDGADPRVAAVLDDVHRTAADALSDIRRLQAALRDPVLSEVATIEPDALWKEIDAAVERTRAANFTVEDHIDRDIVGLDTVARLTLLRVTQEALTNVMKHADASGPVQLTIDRRDGGVGVLVVSFGGRGSSPKTGGNGIIGMTERLSLIGGRLDVRPTERGWEVEAWLPQSAC</sequence>
<evidence type="ECO:0000256" key="6">
    <source>
        <dbReference type="ARBA" id="ARBA00022777"/>
    </source>
</evidence>
<keyword evidence="6 10" id="KW-0418">Kinase</keyword>
<evidence type="ECO:0000256" key="4">
    <source>
        <dbReference type="ARBA" id="ARBA00022679"/>
    </source>
</evidence>
<evidence type="ECO:0000256" key="1">
    <source>
        <dbReference type="ARBA" id="ARBA00000085"/>
    </source>
</evidence>
<dbReference type="AlphaFoldDB" id="A0A132PQF2"/>
<comment type="catalytic activity">
    <reaction evidence="1">
        <text>ATP + protein L-histidine = ADP + protein N-phospho-L-histidine.</text>
        <dbReference type="EC" id="2.7.13.3"/>
    </reaction>
</comment>
<keyword evidence="8" id="KW-0902">Two-component regulatory system</keyword>
<dbReference type="GO" id="GO:0016020">
    <property type="term" value="C:membrane"/>
    <property type="evidence" value="ECO:0007669"/>
    <property type="project" value="InterPro"/>
</dbReference>
<name>A0A132PQF2_9MYCO</name>
<gene>
    <name evidence="10" type="ORF">AFM11_07700</name>
</gene>
<keyword evidence="11" id="KW-1185">Reference proteome</keyword>
<evidence type="ECO:0000256" key="8">
    <source>
        <dbReference type="ARBA" id="ARBA00023012"/>
    </source>
</evidence>
<dbReference type="SUPFAM" id="SSF55874">
    <property type="entry name" value="ATPase domain of HSP90 chaperone/DNA topoisomerase II/histidine kinase"/>
    <property type="match status" value="1"/>
</dbReference>
<dbReference type="GO" id="GO:0000155">
    <property type="term" value="F:phosphorelay sensor kinase activity"/>
    <property type="evidence" value="ECO:0007669"/>
    <property type="project" value="InterPro"/>
</dbReference>
<protein>
    <recommendedName>
        <fullName evidence="2">histidine kinase</fullName>
        <ecNumber evidence="2">2.7.13.3</ecNumber>
    </recommendedName>
</protein>
<evidence type="ECO:0000256" key="3">
    <source>
        <dbReference type="ARBA" id="ARBA00022553"/>
    </source>
</evidence>
<dbReference type="Gene3D" id="3.30.565.10">
    <property type="entry name" value="Histidine kinase-like ATPase, C-terminal domain"/>
    <property type="match status" value="1"/>
</dbReference>
<dbReference type="PATRIC" id="fig|59750.3.peg.5389"/>
<dbReference type="Proteomes" id="UP000070612">
    <property type="component" value="Unassembled WGS sequence"/>
</dbReference>